<evidence type="ECO:0000259" key="2">
    <source>
        <dbReference type="Pfam" id="PF19187"/>
    </source>
</evidence>
<feature type="domain" description="WCX" evidence="3">
    <location>
        <begin position="229"/>
        <end position="302"/>
    </location>
</feature>
<evidence type="ECO:0000259" key="3">
    <source>
        <dbReference type="Pfam" id="PF25583"/>
    </source>
</evidence>
<dbReference type="PANTHER" id="PTHR34580">
    <property type="match status" value="1"/>
</dbReference>
<dbReference type="Proteomes" id="UP000093501">
    <property type="component" value="Unassembled WGS sequence"/>
</dbReference>
<sequence>MRSEAQVARLLRLVPYLTAHQGVTVTETASVFGTTPRQILKDLEVLQFCGLPGGLYDDLFDVDIEGAREDGHIFFRNADVLARPLRLRPAEAAGLLAALRVVVEVAGESAAARSALDKLEAAVGREGDRLTVALAAGDAGHRAVLRAAVAAGTAVVLRYRTPGRPGVSEAVVEPARLHVVDGYTYLDAWSRVRGAWRSFRLDRVEAVEATTEPAGEHGDPPAGWFEDAPVHLTLLLDPSARWVSEYYPTTAVAERPEGLSVTFPVASTDWATSLLLRLGGRVRAVSDPAIEAAARSRAAAALAHYPEDLLG</sequence>
<proteinExistence type="predicted"/>
<reference evidence="5" key="1">
    <citation type="submission" date="2016-07" db="EMBL/GenBank/DDBJ databases">
        <authorList>
            <person name="Florea S."/>
            <person name="Webb J.S."/>
            <person name="Jaromczyk J."/>
            <person name="Schardl C.L."/>
        </authorList>
    </citation>
    <scope>NUCLEOTIDE SEQUENCE [LARGE SCALE GENOMIC DNA]</scope>
    <source>
        <strain evidence="5">IPBSL-7</strain>
    </source>
</reference>
<keyword evidence="5" id="KW-1185">Reference proteome</keyword>
<dbReference type="InterPro" id="IPR051534">
    <property type="entry name" value="CBASS_pafABC_assoc_protein"/>
</dbReference>
<dbReference type="AlphaFoldDB" id="A0A1C0AQW5"/>
<dbReference type="Pfam" id="PF25583">
    <property type="entry name" value="WCX"/>
    <property type="match status" value="1"/>
</dbReference>
<feature type="domain" description="WYL" evidence="1">
    <location>
        <begin position="143"/>
        <end position="208"/>
    </location>
</feature>
<dbReference type="PANTHER" id="PTHR34580:SF1">
    <property type="entry name" value="PROTEIN PAFC"/>
    <property type="match status" value="1"/>
</dbReference>
<organism evidence="4 5">
    <name type="scientific">Tessaracoccus lapidicaptus</name>
    <dbReference type="NCBI Taxonomy" id="1427523"/>
    <lineage>
        <taxon>Bacteria</taxon>
        <taxon>Bacillati</taxon>
        <taxon>Actinomycetota</taxon>
        <taxon>Actinomycetes</taxon>
        <taxon>Propionibacteriales</taxon>
        <taxon>Propionibacteriaceae</taxon>
        <taxon>Tessaracoccus</taxon>
    </lineage>
</organism>
<dbReference type="InterPro" id="IPR057727">
    <property type="entry name" value="WCX_dom"/>
</dbReference>
<dbReference type="InterPro" id="IPR043839">
    <property type="entry name" value="PafC_HTH"/>
</dbReference>
<dbReference type="Pfam" id="PF13280">
    <property type="entry name" value="WYL"/>
    <property type="match status" value="1"/>
</dbReference>
<dbReference type="Pfam" id="PF19187">
    <property type="entry name" value="HTH_PafC"/>
    <property type="match status" value="1"/>
</dbReference>
<dbReference type="RefSeq" id="WP_068750273.1">
    <property type="nucleotide sequence ID" value="NZ_LR214441.1"/>
</dbReference>
<dbReference type="InterPro" id="IPR028349">
    <property type="entry name" value="PafC-like"/>
</dbReference>
<dbReference type="PIRSF" id="PIRSF016838">
    <property type="entry name" value="PafC"/>
    <property type="match status" value="1"/>
</dbReference>
<name>A0A1C0AQW5_9ACTN</name>
<dbReference type="PROSITE" id="PS52050">
    <property type="entry name" value="WYL"/>
    <property type="match status" value="1"/>
</dbReference>
<evidence type="ECO:0000313" key="5">
    <source>
        <dbReference type="Proteomes" id="UP000093501"/>
    </source>
</evidence>
<evidence type="ECO:0000313" key="4">
    <source>
        <dbReference type="EMBL" id="OCL36747.1"/>
    </source>
</evidence>
<dbReference type="EMBL" id="MBQD01000007">
    <property type="protein sequence ID" value="OCL36747.1"/>
    <property type="molecule type" value="Genomic_DNA"/>
</dbReference>
<accession>A0A1C0AQW5</accession>
<feature type="domain" description="PafC HTH" evidence="2">
    <location>
        <begin position="6"/>
        <end position="121"/>
    </location>
</feature>
<comment type="caution">
    <text evidence="4">The sequence shown here is derived from an EMBL/GenBank/DDBJ whole genome shotgun (WGS) entry which is preliminary data.</text>
</comment>
<evidence type="ECO:0000259" key="1">
    <source>
        <dbReference type="Pfam" id="PF13280"/>
    </source>
</evidence>
<protein>
    <submittedName>
        <fullName evidence="4">Uncharacterized protein</fullName>
    </submittedName>
</protein>
<gene>
    <name evidence="4" type="ORF">BCR15_13675</name>
</gene>
<dbReference type="InterPro" id="IPR026881">
    <property type="entry name" value="WYL_dom"/>
</dbReference>